<dbReference type="RefSeq" id="WP_143057513.1">
    <property type="nucleotide sequence ID" value="NZ_FNZH01000001.1"/>
</dbReference>
<evidence type="ECO:0000313" key="2">
    <source>
        <dbReference type="EMBL" id="SEI75661.1"/>
    </source>
</evidence>
<evidence type="ECO:0008006" key="4">
    <source>
        <dbReference type="Google" id="ProtNLM"/>
    </source>
</evidence>
<dbReference type="SUPFAM" id="SSF51126">
    <property type="entry name" value="Pectin lyase-like"/>
    <property type="match status" value="1"/>
</dbReference>
<accession>A0A1H6T6K6</accession>
<dbReference type="STRING" id="1416801.SAMN05192553_101132"/>
<dbReference type="Gene3D" id="2.160.20.10">
    <property type="entry name" value="Single-stranded right-handed beta-helix, Pectin lyase-like"/>
    <property type="match status" value="1"/>
</dbReference>
<dbReference type="EMBL" id="FNZH01000001">
    <property type="protein sequence ID" value="SEI75661.1"/>
    <property type="molecule type" value="Genomic_DNA"/>
</dbReference>
<reference evidence="3" key="1">
    <citation type="submission" date="2016-10" db="EMBL/GenBank/DDBJ databases">
        <authorList>
            <person name="Varghese N."/>
            <person name="Submissions S."/>
        </authorList>
    </citation>
    <scope>NUCLEOTIDE SEQUENCE [LARGE SCALE GENOMIC DNA]</scope>
    <source>
        <strain evidence="3">IBRC-M 10761</strain>
    </source>
</reference>
<dbReference type="Gene3D" id="2.60.120.200">
    <property type="match status" value="1"/>
</dbReference>
<feature type="signal peptide" evidence="1">
    <location>
        <begin position="1"/>
        <end position="31"/>
    </location>
</feature>
<proteinExistence type="predicted"/>
<evidence type="ECO:0000256" key="1">
    <source>
        <dbReference type="SAM" id="SignalP"/>
    </source>
</evidence>
<dbReference type="OrthoDB" id="5488826at2"/>
<dbReference type="InterPro" id="IPR012334">
    <property type="entry name" value="Pectin_lyas_fold"/>
</dbReference>
<dbReference type="AlphaFoldDB" id="A0A1H6T6K6"/>
<sequence length="900" mass="99594">MRPTFSFMTRNLCLPALGILLCLVSMQRTSAQTGEDTTVYHNGGNRVHVVDCIRFQRLGAAAQASMQKMTLAAARAQGLALCSKCPADTASQQQTDLPRSWVSPAPATIPTHAFEPSPLQPLVAPGPDGKLVYKPYSDRGDRILDWSQTGYKQSNVPIPVVPVRKIIRPSHGEILPDGSMAYPKGPDSWAEIQDALQAVGNLKPDSLGIKGAVLLSAGTYYINESLQVPSGVVLRGEGNAADGTRLIFRTDKGGGNAIVIGEGEIKQFPENAIRIADDYVPSGSYELSVTDASYFAAGDFVYVRKTVNQQWIDELGMGERLRHIRGGEEGAKKKPWKPESFQFMHLRQIEAVQGNTLRLRVMLPQSIAKEHGGGEVFPADLGSLATHCGVESLLIVSNYDTRVEDTGKSANFMNFRTAVSISNARDSWVRNVRVKHLQFAAVALGKGSQQVTVRDCAYLEPVGPNRGGFRYAFVMGGGTGHLVYNCYSEDARHDFAGGARTMGPFAFVNSTAVRGQQSEPHHRWGTGFLYDNIRTKDGSIAAINRGDSGTGHGWSAANTVIWNSDAPSIVVFDPETDGENNFAIGYTGDKKEGFDANGVRYANTRSGYWDTPQQGKFYGYALMGSGYIESPDAPVAPLSLFEQQLIDRIGQQQAMRVLSDAPEAAPQIIFEDPMTGDWKENWFLDGKHASLRASADGLFFSGGTVTKEDDSLAYHAHHAVLWTKKEFEGDINISYEMRRIDESDYGTTLLYIQAQGIGTPPYLQDISTWNHLREVPDMGIYFTYMDLLSLSFRENLRNKRYPWRDEELNWYPGRGLIEPMVDYGEILPGKTYRVQVEKRAASLRLRLVEKDSGHCMIDHTWNTDAISGGIEPKRIHKGRIGLRHMATRQFVYRNFKVEQF</sequence>
<name>A0A1H6T6K6_9BACT</name>
<gene>
    <name evidence="2" type="ORF">SAMN05192553_101132</name>
</gene>
<dbReference type="Proteomes" id="UP000199403">
    <property type="component" value="Unassembled WGS sequence"/>
</dbReference>
<feature type="chain" id="PRO_5011691436" description="Right handed beta helix region" evidence="1">
    <location>
        <begin position="32"/>
        <end position="900"/>
    </location>
</feature>
<keyword evidence="3" id="KW-1185">Reference proteome</keyword>
<protein>
    <recommendedName>
        <fullName evidence="4">Right handed beta helix region</fullName>
    </recommendedName>
</protein>
<dbReference type="InterPro" id="IPR011050">
    <property type="entry name" value="Pectin_lyase_fold/virulence"/>
</dbReference>
<keyword evidence="1" id="KW-0732">Signal</keyword>
<evidence type="ECO:0000313" key="3">
    <source>
        <dbReference type="Proteomes" id="UP000199403"/>
    </source>
</evidence>
<organism evidence="2 3">
    <name type="scientific">Cyclobacterium xiamenense</name>
    <dbReference type="NCBI Taxonomy" id="1297121"/>
    <lineage>
        <taxon>Bacteria</taxon>
        <taxon>Pseudomonadati</taxon>
        <taxon>Bacteroidota</taxon>
        <taxon>Cytophagia</taxon>
        <taxon>Cytophagales</taxon>
        <taxon>Cyclobacteriaceae</taxon>
        <taxon>Cyclobacterium</taxon>
    </lineage>
</organism>